<dbReference type="InterPro" id="IPR008332">
    <property type="entry name" value="MethylG_MeTrfase_N"/>
</dbReference>
<dbReference type="CDD" id="cd06445">
    <property type="entry name" value="ATase"/>
    <property type="match status" value="1"/>
</dbReference>
<dbReference type="Gene3D" id="3.30.160.70">
    <property type="entry name" value="Methylated DNA-protein cysteine methyltransferase domain"/>
    <property type="match status" value="1"/>
</dbReference>
<evidence type="ECO:0000259" key="11">
    <source>
        <dbReference type="Pfam" id="PF02870"/>
    </source>
</evidence>
<dbReference type="FunFam" id="1.10.10.10:FF:000214">
    <property type="entry name" value="Methylated-DNA--protein-cysteine methyltransferase"/>
    <property type="match status" value="1"/>
</dbReference>
<dbReference type="EC" id="2.1.1.63" evidence="9"/>
<evidence type="ECO:0000256" key="6">
    <source>
        <dbReference type="ARBA" id="ARBA00022763"/>
    </source>
</evidence>
<comment type="catalytic activity">
    <reaction evidence="8 9">
        <text>a 6-O-methyl-2'-deoxyguanosine in DNA + L-cysteinyl-[protein] = S-methyl-L-cysteinyl-[protein] + a 2'-deoxyguanosine in DNA</text>
        <dbReference type="Rhea" id="RHEA:24000"/>
        <dbReference type="Rhea" id="RHEA-COMP:10131"/>
        <dbReference type="Rhea" id="RHEA-COMP:10132"/>
        <dbReference type="Rhea" id="RHEA-COMP:11367"/>
        <dbReference type="Rhea" id="RHEA-COMP:11368"/>
        <dbReference type="ChEBI" id="CHEBI:29950"/>
        <dbReference type="ChEBI" id="CHEBI:82612"/>
        <dbReference type="ChEBI" id="CHEBI:85445"/>
        <dbReference type="ChEBI" id="CHEBI:85448"/>
        <dbReference type="EC" id="2.1.1.63"/>
    </reaction>
</comment>
<gene>
    <name evidence="12" type="ORF">LX16_2110</name>
</gene>
<keyword evidence="13" id="KW-1185">Reference proteome</keyword>
<dbReference type="OrthoDB" id="9802228at2"/>
<keyword evidence="4 9" id="KW-0489">Methyltransferase</keyword>
<feature type="domain" description="Methylguanine DNA methyltransferase ribonuclease-like" evidence="11">
    <location>
        <begin position="36"/>
        <end position="111"/>
    </location>
</feature>
<dbReference type="Pfam" id="PF01035">
    <property type="entry name" value="DNA_binding_1"/>
    <property type="match status" value="1"/>
</dbReference>
<dbReference type="HAMAP" id="MF_00772">
    <property type="entry name" value="OGT"/>
    <property type="match status" value="1"/>
</dbReference>
<evidence type="ECO:0000313" key="12">
    <source>
        <dbReference type="EMBL" id="TWJ16381.1"/>
    </source>
</evidence>
<keyword evidence="5 9" id="KW-0808">Transferase</keyword>
<dbReference type="InterPro" id="IPR036217">
    <property type="entry name" value="MethylDNA_cys_MeTrfase_DNAb"/>
</dbReference>
<dbReference type="GO" id="GO:0032259">
    <property type="term" value="P:methylation"/>
    <property type="evidence" value="ECO:0007669"/>
    <property type="project" value="UniProtKB-KW"/>
</dbReference>
<accession>A0A562VEX8</accession>
<dbReference type="Pfam" id="PF02870">
    <property type="entry name" value="Methyltransf_1N"/>
    <property type="match status" value="1"/>
</dbReference>
<dbReference type="GO" id="GO:0003908">
    <property type="term" value="F:methylated-DNA-[protein]-cysteine S-methyltransferase activity"/>
    <property type="evidence" value="ECO:0007669"/>
    <property type="project" value="UniProtKB-UniRule"/>
</dbReference>
<evidence type="ECO:0000256" key="8">
    <source>
        <dbReference type="ARBA" id="ARBA00049348"/>
    </source>
</evidence>
<dbReference type="PANTHER" id="PTHR10815:SF5">
    <property type="entry name" value="METHYLATED-DNA--PROTEIN-CYSTEINE METHYLTRANSFERASE"/>
    <property type="match status" value="1"/>
</dbReference>
<name>A0A562VEX8_9ACTN</name>
<evidence type="ECO:0000256" key="3">
    <source>
        <dbReference type="ARBA" id="ARBA00022490"/>
    </source>
</evidence>
<dbReference type="PANTHER" id="PTHR10815">
    <property type="entry name" value="METHYLATED-DNA--PROTEIN-CYSTEINE METHYLTRANSFERASE"/>
    <property type="match status" value="1"/>
</dbReference>
<evidence type="ECO:0000256" key="4">
    <source>
        <dbReference type="ARBA" id="ARBA00022603"/>
    </source>
</evidence>
<dbReference type="Gene3D" id="1.10.10.10">
    <property type="entry name" value="Winged helix-like DNA-binding domain superfamily/Winged helix DNA-binding domain"/>
    <property type="match status" value="1"/>
</dbReference>
<dbReference type="SUPFAM" id="SSF53155">
    <property type="entry name" value="Methylated DNA-protein cysteine methyltransferase domain"/>
    <property type="match status" value="1"/>
</dbReference>
<comment type="function">
    <text evidence="9">Involved in the cellular defense against the biological effects of O6-methylguanine (O6-MeG) and O4-methylthymine (O4-MeT) in DNA. Repairs the methylated nucleobase in DNA by stoichiometrically transferring the methyl group to a cysteine residue in the enzyme. This is a suicide reaction: the enzyme is irreversibly inactivated.</text>
</comment>
<evidence type="ECO:0000256" key="5">
    <source>
        <dbReference type="ARBA" id="ARBA00022679"/>
    </source>
</evidence>
<proteinExistence type="inferred from homology"/>
<comment type="miscellaneous">
    <text evidence="9">This enzyme catalyzes only one turnover and therefore is not strictly catalytic. According to one definition, an enzyme is a biocatalyst that acts repeatedly and over many reaction cycles.</text>
</comment>
<dbReference type="RefSeq" id="WP_147136707.1">
    <property type="nucleotide sequence ID" value="NZ_BAABIJ010000001.1"/>
</dbReference>
<dbReference type="InterPro" id="IPR036631">
    <property type="entry name" value="MGMT_N_sf"/>
</dbReference>
<keyword evidence="7 9" id="KW-0234">DNA repair</keyword>
<evidence type="ECO:0000256" key="1">
    <source>
        <dbReference type="ARBA" id="ARBA00001286"/>
    </source>
</evidence>
<comment type="caution">
    <text evidence="12">The sequence shown here is derived from an EMBL/GenBank/DDBJ whole genome shotgun (WGS) entry which is preliminary data.</text>
</comment>
<protein>
    <recommendedName>
        <fullName evidence="9">Methylated-DNA--protein-cysteine methyltransferase</fullName>
        <ecNumber evidence="9">2.1.1.63</ecNumber>
    </recommendedName>
    <alternativeName>
        <fullName evidence="9">6-O-methylguanine-DNA methyltransferase</fullName>
        <shortName evidence="9">MGMT</shortName>
    </alternativeName>
    <alternativeName>
        <fullName evidence="9">O-6-methylguanine-DNA-alkyltransferase</fullName>
    </alternativeName>
</protein>
<dbReference type="SUPFAM" id="SSF46767">
    <property type="entry name" value="Methylated DNA-protein cysteine methyltransferase, C-terminal domain"/>
    <property type="match status" value="1"/>
</dbReference>
<dbReference type="GO" id="GO:0005737">
    <property type="term" value="C:cytoplasm"/>
    <property type="evidence" value="ECO:0007669"/>
    <property type="project" value="UniProtKB-SubCell"/>
</dbReference>
<dbReference type="InterPro" id="IPR001497">
    <property type="entry name" value="MethylDNA_cys_MeTrfase_AS"/>
</dbReference>
<dbReference type="EMBL" id="VLLL01000005">
    <property type="protein sequence ID" value="TWJ16381.1"/>
    <property type="molecule type" value="Genomic_DNA"/>
</dbReference>
<feature type="active site" description="Nucleophile; methyl group acceptor" evidence="9">
    <location>
        <position position="168"/>
    </location>
</feature>
<dbReference type="InterPro" id="IPR036388">
    <property type="entry name" value="WH-like_DNA-bd_sf"/>
</dbReference>
<organism evidence="12 13">
    <name type="scientific">Stackebrandtia albiflava</name>
    <dbReference type="NCBI Taxonomy" id="406432"/>
    <lineage>
        <taxon>Bacteria</taxon>
        <taxon>Bacillati</taxon>
        <taxon>Actinomycetota</taxon>
        <taxon>Actinomycetes</taxon>
        <taxon>Glycomycetales</taxon>
        <taxon>Glycomycetaceae</taxon>
        <taxon>Stackebrandtia</taxon>
    </lineage>
</organism>
<dbReference type="GO" id="GO:0006307">
    <property type="term" value="P:DNA alkylation repair"/>
    <property type="evidence" value="ECO:0007669"/>
    <property type="project" value="UniProtKB-UniRule"/>
</dbReference>
<evidence type="ECO:0000313" key="13">
    <source>
        <dbReference type="Proteomes" id="UP000321617"/>
    </source>
</evidence>
<comment type="catalytic activity">
    <reaction evidence="1 9">
        <text>a 4-O-methyl-thymidine in DNA + L-cysteinyl-[protein] = a thymidine in DNA + S-methyl-L-cysteinyl-[protein]</text>
        <dbReference type="Rhea" id="RHEA:53428"/>
        <dbReference type="Rhea" id="RHEA-COMP:10131"/>
        <dbReference type="Rhea" id="RHEA-COMP:10132"/>
        <dbReference type="Rhea" id="RHEA-COMP:13555"/>
        <dbReference type="Rhea" id="RHEA-COMP:13556"/>
        <dbReference type="ChEBI" id="CHEBI:29950"/>
        <dbReference type="ChEBI" id="CHEBI:82612"/>
        <dbReference type="ChEBI" id="CHEBI:137386"/>
        <dbReference type="ChEBI" id="CHEBI:137387"/>
        <dbReference type="EC" id="2.1.1.63"/>
    </reaction>
</comment>
<sequence>MNHDDTALFPVDTDTLTRLHHRLARTADAEGLLDVTYHLVDSPIGRLLLAATDTGLVRVAFESEGVDRILQDLATHLGPRILADDTRLRTAATQLHEYFRGERREFDLPLDHRLSTGFRGTVHRILPRIGYGQTRSYSQVAALAGNPRAVRAVGTACATNPLPIVVPCHRVLRADGTTGGYVGGTDAKATLLRLEKAA</sequence>
<dbReference type="Proteomes" id="UP000321617">
    <property type="component" value="Unassembled WGS sequence"/>
</dbReference>
<evidence type="ECO:0000259" key="10">
    <source>
        <dbReference type="Pfam" id="PF01035"/>
    </source>
</evidence>
<evidence type="ECO:0000256" key="9">
    <source>
        <dbReference type="HAMAP-Rule" id="MF_00772"/>
    </source>
</evidence>
<dbReference type="InterPro" id="IPR014048">
    <property type="entry name" value="MethylDNA_cys_MeTrfase_DNA-bd"/>
</dbReference>
<dbReference type="AlphaFoldDB" id="A0A562VEX8"/>
<dbReference type="PROSITE" id="PS00374">
    <property type="entry name" value="MGMT"/>
    <property type="match status" value="1"/>
</dbReference>
<dbReference type="InterPro" id="IPR023546">
    <property type="entry name" value="MGMT"/>
</dbReference>
<reference evidence="12 13" key="1">
    <citation type="journal article" date="2013" name="Stand. Genomic Sci.">
        <title>Genomic Encyclopedia of Type Strains, Phase I: The one thousand microbial genomes (KMG-I) project.</title>
        <authorList>
            <person name="Kyrpides N.C."/>
            <person name="Woyke T."/>
            <person name="Eisen J.A."/>
            <person name="Garrity G."/>
            <person name="Lilburn T.G."/>
            <person name="Beck B.J."/>
            <person name="Whitman W.B."/>
            <person name="Hugenholtz P."/>
            <person name="Klenk H.P."/>
        </authorList>
    </citation>
    <scope>NUCLEOTIDE SEQUENCE [LARGE SCALE GENOMIC DNA]</scope>
    <source>
        <strain evidence="12 13">DSM 45044</strain>
    </source>
</reference>
<evidence type="ECO:0000256" key="2">
    <source>
        <dbReference type="ARBA" id="ARBA00008711"/>
    </source>
</evidence>
<comment type="subcellular location">
    <subcellularLocation>
        <location evidence="9">Cytoplasm</location>
    </subcellularLocation>
</comment>
<dbReference type="NCBIfam" id="TIGR00589">
    <property type="entry name" value="ogt"/>
    <property type="match status" value="1"/>
</dbReference>
<comment type="similarity">
    <text evidence="2 9">Belongs to the MGMT family.</text>
</comment>
<keyword evidence="3 9" id="KW-0963">Cytoplasm</keyword>
<evidence type="ECO:0000256" key="7">
    <source>
        <dbReference type="ARBA" id="ARBA00023204"/>
    </source>
</evidence>
<feature type="domain" description="Methylated-DNA-[protein]-cysteine S-methyltransferase DNA binding" evidence="10">
    <location>
        <begin position="118"/>
        <end position="196"/>
    </location>
</feature>
<keyword evidence="6 9" id="KW-0227">DNA damage</keyword>